<dbReference type="EMBL" id="JARXVE010000003">
    <property type="protein sequence ID" value="MDH6195673.1"/>
    <property type="molecule type" value="Genomic_DNA"/>
</dbReference>
<dbReference type="RefSeq" id="WP_280832305.1">
    <property type="nucleotide sequence ID" value="NZ_JARXVE010000003.1"/>
</dbReference>
<comment type="caution">
    <text evidence="1">The sequence shown here is derived from an EMBL/GenBank/DDBJ whole genome shotgun (WGS) entry which is preliminary data.</text>
</comment>
<keyword evidence="2" id="KW-1185">Reference proteome</keyword>
<name>A0ABT6KY82_9MYCO</name>
<evidence type="ECO:0000313" key="2">
    <source>
        <dbReference type="Proteomes" id="UP001160130"/>
    </source>
</evidence>
<organism evidence="1 2">
    <name type="scientific">Mycolicibacterium frederiksbergense</name>
    <dbReference type="NCBI Taxonomy" id="117567"/>
    <lineage>
        <taxon>Bacteria</taxon>
        <taxon>Bacillati</taxon>
        <taxon>Actinomycetota</taxon>
        <taxon>Actinomycetes</taxon>
        <taxon>Mycobacteriales</taxon>
        <taxon>Mycobacteriaceae</taxon>
        <taxon>Mycolicibacterium</taxon>
    </lineage>
</organism>
<gene>
    <name evidence="1" type="ORF">M2272_002313</name>
</gene>
<evidence type="ECO:0000313" key="1">
    <source>
        <dbReference type="EMBL" id="MDH6195673.1"/>
    </source>
</evidence>
<accession>A0ABT6KY82</accession>
<reference evidence="1 2" key="1">
    <citation type="submission" date="2023-04" db="EMBL/GenBank/DDBJ databases">
        <title>Forest soil microbial communities from Buena Vista Peninsula, Colon Province, Panama.</title>
        <authorList>
            <person name="Bouskill N."/>
        </authorList>
    </citation>
    <scope>NUCLEOTIDE SEQUENCE [LARGE SCALE GENOMIC DNA]</scope>
    <source>
        <strain evidence="1 2">AC80</strain>
    </source>
</reference>
<sequence>MIENTLTGVADVLFEGRCERRPARPIRAASNLLSERQFDPVGRCDGRKIGKYLGKSDPHRSNWV</sequence>
<protein>
    <submittedName>
        <fullName evidence="1">Uncharacterized protein</fullName>
    </submittedName>
</protein>
<proteinExistence type="predicted"/>
<dbReference type="Proteomes" id="UP001160130">
    <property type="component" value="Unassembled WGS sequence"/>
</dbReference>